<evidence type="ECO:0000313" key="1">
    <source>
        <dbReference type="EMBL" id="AHH03880.1"/>
    </source>
</evidence>
<dbReference type="EMBL" id="CP004147">
    <property type="protein sequence ID" value="AHH03880.1"/>
    <property type="molecule type" value="Genomic_DNA"/>
</dbReference>
<protein>
    <submittedName>
        <fullName evidence="1">Transposase</fullName>
    </submittedName>
</protein>
<keyword evidence="1" id="KW-0614">Plasmid</keyword>
<evidence type="ECO:0000313" key="2">
    <source>
        <dbReference type="Proteomes" id="UP000019269"/>
    </source>
</evidence>
<geneLocation type="plasmid" evidence="1 2">
    <name>unnamed</name>
</geneLocation>
<organism evidence="1">
    <name type="scientific">Borrelia nietonii YOR</name>
    <dbReference type="NCBI Taxonomy" id="1293576"/>
    <lineage>
        <taxon>Bacteria</taxon>
        <taxon>Pseudomonadati</taxon>
        <taxon>Spirochaetota</taxon>
        <taxon>Spirochaetia</taxon>
        <taxon>Spirochaetales</taxon>
        <taxon>Borreliaceae</taxon>
        <taxon>Borrelia</taxon>
        <taxon>Borrelia nietonii</taxon>
    </lineage>
</organism>
<accession>A0ABN4C4M7</accession>
<sequence>MEKIKLPKTGFVRIKLHRRLQSSEIIKNVTIEKTLIINAIYIAFECLDVKNNNEVDNEKEVVDNDKKMGVFFVSIEGENHLK</sequence>
<gene>
    <name evidence="1" type="ORF">BHY_0929</name>
</gene>
<proteinExistence type="predicted"/>
<dbReference type="RefSeq" id="WP_071190280.1">
    <property type="nucleotide sequence ID" value="NZ_CP004147.1"/>
</dbReference>
<keyword evidence="2" id="KW-1185">Reference proteome</keyword>
<reference evidence="1" key="1">
    <citation type="submission" date="2013-02" db="EMBL/GenBank/DDBJ databases">
        <title>Comparative genomics of Borrelia species.</title>
        <authorList>
            <person name="Schwan T.G."/>
            <person name="Raffel S.J."/>
            <person name="Porcella S.F."/>
        </authorList>
    </citation>
    <scope>NUCLEOTIDE SEQUENCE</scope>
    <source>
        <strain evidence="1">YOR</strain>
        <plasmid evidence="1">unnamed</plasmid>
    </source>
</reference>
<dbReference type="Proteomes" id="UP000019269">
    <property type="component" value="Plasmid unnamed"/>
</dbReference>
<name>A0ABN4C4M7_9SPIR</name>